<dbReference type="AlphaFoldDB" id="A0A8X6PPQ9"/>
<keyword evidence="3" id="KW-1185">Reference proteome</keyword>
<sequence length="119" mass="12901">MPRTTTRSDRPSKHKAPDHNFYCPGAMPLNNKTMIISLKKSSTYGDDLTLNGVSDTLALKVELVKDSATSDSPFPIASRNDTHSSLFYSMNRGSDSHWIYACLESNSSVISTGGLCGPS</sequence>
<evidence type="ECO:0000313" key="2">
    <source>
        <dbReference type="EMBL" id="GFT78859.1"/>
    </source>
</evidence>
<evidence type="ECO:0000313" key="3">
    <source>
        <dbReference type="Proteomes" id="UP000887013"/>
    </source>
</evidence>
<feature type="region of interest" description="Disordered" evidence="1">
    <location>
        <begin position="1"/>
        <end position="21"/>
    </location>
</feature>
<protein>
    <submittedName>
        <fullName evidence="2">Uncharacterized protein</fullName>
    </submittedName>
</protein>
<organism evidence="2 3">
    <name type="scientific">Nephila pilipes</name>
    <name type="common">Giant wood spider</name>
    <name type="synonym">Nephila maculata</name>
    <dbReference type="NCBI Taxonomy" id="299642"/>
    <lineage>
        <taxon>Eukaryota</taxon>
        <taxon>Metazoa</taxon>
        <taxon>Ecdysozoa</taxon>
        <taxon>Arthropoda</taxon>
        <taxon>Chelicerata</taxon>
        <taxon>Arachnida</taxon>
        <taxon>Araneae</taxon>
        <taxon>Araneomorphae</taxon>
        <taxon>Entelegynae</taxon>
        <taxon>Araneoidea</taxon>
        <taxon>Nephilidae</taxon>
        <taxon>Nephila</taxon>
    </lineage>
</organism>
<proteinExistence type="predicted"/>
<evidence type="ECO:0000256" key="1">
    <source>
        <dbReference type="SAM" id="MobiDB-lite"/>
    </source>
</evidence>
<gene>
    <name evidence="2" type="ORF">NPIL_564331</name>
</gene>
<comment type="caution">
    <text evidence="2">The sequence shown here is derived from an EMBL/GenBank/DDBJ whole genome shotgun (WGS) entry which is preliminary data.</text>
</comment>
<dbReference type="Proteomes" id="UP000887013">
    <property type="component" value="Unassembled WGS sequence"/>
</dbReference>
<reference evidence="2" key="1">
    <citation type="submission" date="2020-08" db="EMBL/GenBank/DDBJ databases">
        <title>Multicomponent nature underlies the extraordinary mechanical properties of spider dragline silk.</title>
        <authorList>
            <person name="Kono N."/>
            <person name="Nakamura H."/>
            <person name="Mori M."/>
            <person name="Yoshida Y."/>
            <person name="Ohtoshi R."/>
            <person name="Malay A.D."/>
            <person name="Moran D.A.P."/>
            <person name="Tomita M."/>
            <person name="Numata K."/>
            <person name="Arakawa K."/>
        </authorList>
    </citation>
    <scope>NUCLEOTIDE SEQUENCE</scope>
</reference>
<name>A0A8X6PPQ9_NEPPI</name>
<feature type="compositionally biased region" description="Basic and acidic residues" evidence="1">
    <location>
        <begin position="1"/>
        <end position="18"/>
    </location>
</feature>
<dbReference type="EMBL" id="BMAW01022663">
    <property type="protein sequence ID" value="GFT78859.1"/>
    <property type="molecule type" value="Genomic_DNA"/>
</dbReference>
<accession>A0A8X6PPQ9</accession>